<feature type="domain" description="Auxiliary Activity family 9 catalytic" evidence="17">
    <location>
        <begin position="18"/>
        <end position="221"/>
    </location>
</feature>
<accession>S8BZ82</accession>
<dbReference type="PANTHER" id="PTHR33353">
    <property type="entry name" value="PUTATIVE (AFU_ORTHOLOGUE AFUA_1G12560)-RELATED"/>
    <property type="match status" value="1"/>
</dbReference>
<evidence type="ECO:0000256" key="16">
    <source>
        <dbReference type="SAM" id="MobiDB-lite"/>
    </source>
</evidence>
<proteinExistence type="inferred from homology"/>
<dbReference type="CDD" id="cd21175">
    <property type="entry name" value="LPMO_AA9"/>
    <property type="match status" value="1"/>
</dbReference>
<evidence type="ECO:0000256" key="2">
    <source>
        <dbReference type="ARBA" id="ARBA00004613"/>
    </source>
</evidence>
<evidence type="ECO:0000256" key="3">
    <source>
        <dbReference type="ARBA" id="ARBA00022525"/>
    </source>
</evidence>
<reference evidence="18 19" key="1">
    <citation type="journal article" date="2013" name="PLoS Genet.">
        <title>Genomic mechanisms accounting for the adaptation to parasitism in nematode-trapping fungi.</title>
        <authorList>
            <person name="Meerupati T."/>
            <person name="Andersson K.M."/>
            <person name="Friman E."/>
            <person name="Kumar D."/>
            <person name="Tunlid A."/>
            <person name="Ahren D."/>
        </authorList>
    </citation>
    <scope>NUCLEOTIDE SEQUENCE [LARGE SCALE GENOMIC DNA]</scope>
    <source>
        <strain evidence="18 19">CBS 200.50</strain>
    </source>
</reference>
<feature type="compositionally biased region" description="Low complexity" evidence="16">
    <location>
        <begin position="251"/>
        <end position="286"/>
    </location>
</feature>
<dbReference type="Gene3D" id="2.70.50.70">
    <property type="match status" value="1"/>
</dbReference>
<keyword evidence="3" id="KW-0964">Secreted</keyword>
<dbReference type="PANTHER" id="PTHR33353:SF10">
    <property type="entry name" value="ENDO-BETA-1,4-GLUCANASE D"/>
    <property type="match status" value="1"/>
</dbReference>
<dbReference type="eggNOG" id="ENOG502RY3D">
    <property type="taxonomic scope" value="Eukaryota"/>
</dbReference>
<evidence type="ECO:0000256" key="13">
    <source>
        <dbReference type="ARBA" id="ARBA00044502"/>
    </source>
</evidence>
<dbReference type="EMBL" id="AQGS01000285">
    <property type="protein sequence ID" value="EPS40687.1"/>
    <property type="molecule type" value="Genomic_DNA"/>
</dbReference>
<comment type="subcellular location">
    <subcellularLocation>
        <location evidence="2">Secreted</location>
    </subcellularLocation>
</comment>
<evidence type="ECO:0000256" key="5">
    <source>
        <dbReference type="ARBA" id="ARBA00022729"/>
    </source>
</evidence>
<evidence type="ECO:0000256" key="12">
    <source>
        <dbReference type="ARBA" id="ARBA00023326"/>
    </source>
</evidence>
<feature type="compositionally biased region" description="Polar residues" evidence="16">
    <location>
        <begin position="336"/>
        <end position="348"/>
    </location>
</feature>
<dbReference type="OrthoDB" id="4849160at2759"/>
<evidence type="ECO:0000313" key="18">
    <source>
        <dbReference type="EMBL" id="EPS40687.1"/>
    </source>
</evidence>
<evidence type="ECO:0000256" key="15">
    <source>
        <dbReference type="ARBA" id="ARBA00047174"/>
    </source>
</evidence>
<evidence type="ECO:0000256" key="4">
    <source>
        <dbReference type="ARBA" id="ARBA00022723"/>
    </source>
</evidence>
<keyword evidence="9" id="KW-0503">Monooxygenase</keyword>
<keyword evidence="12" id="KW-0624">Polysaccharide degradation</keyword>
<keyword evidence="5" id="KW-0732">Signal</keyword>
<keyword evidence="6" id="KW-0136">Cellulose degradation</keyword>
<feature type="region of interest" description="Disordered" evidence="16">
    <location>
        <begin position="331"/>
        <end position="396"/>
    </location>
</feature>
<dbReference type="InterPro" id="IPR005103">
    <property type="entry name" value="AA9_LPMO"/>
</dbReference>
<comment type="cofactor">
    <cofactor evidence="1">
        <name>Cu(2+)</name>
        <dbReference type="ChEBI" id="CHEBI:29036"/>
    </cofactor>
</comment>
<dbReference type="GO" id="GO:0004497">
    <property type="term" value="F:monooxygenase activity"/>
    <property type="evidence" value="ECO:0007669"/>
    <property type="project" value="UniProtKB-KW"/>
</dbReference>
<dbReference type="EC" id="1.14.99.56" evidence="15"/>
<evidence type="ECO:0000313" key="19">
    <source>
        <dbReference type="Proteomes" id="UP000015100"/>
    </source>
</evidence>
<protein>
    <recommendedName>
        <fullName evidence="15">lytic cellulose monooxygenase (C4-dehydrogenating)</fullName>
        <ecNumber evidence="15">1.14.99.56</ecNumber>
    </recommendedName>
</protein>
<dbReference type="GO" id="GO:0030245">
    <property type="term" value="P:cellulose catabolic process"/>
    <property type="evidence" value="ECO:0007669"/>
    <property type="project" value="UniProtKB-KW"/>
</dbReference>
<evidence type="ECO:0000256" key="14">
    <source>
        <dbReference type="ARBA" id="ARBA00045077"/>
    </source>
</evidence>
<evidence type="ECO:0000256" key="7">
    <source>
        <dbReference type="ARBA" id="ARBA00023002"/>
    </source>
</evidence>
<evidence type="ECO:0000256" key="8">
    <source>
        <dbReference type="ARBA" id="ARBA00023008"/>
    </source>
</evidence>
<keyword evidence="8" id="KW-0186">Copper</keyword>
<comment type="similarity">
    <text evidence="13">Belongs to the polysaccharide monooxygenase AA9 family.</text>
</comment>
<name>S8BZ82_DACHA</name>
<gene>
    <name evidence="18" type="ORF">H072_5441</name>
</gene>
<organism evidence="18 19">
    <name type="scientific">Dactylellina haptotyla (strain CBS 200.50)</name>
    <name type="common">Nematode-trapping fungus</name>
    <name type="synonym">Monacrosporium haptotylum</name>
    <dbReference type="NCBI Taxonomy" id="1284197"/>
    <lineage>
        <taxon>Eukaryota</taxon>
        <taxon>Fungi</taxon>
        <taxon>Dikarya</taxon>
        <taxon>Ascomycota</taxon>
        <taxon>Pezizomycotina</taxon>
        <taxon>Orbiliomycetes</taxon>
        <taxon>Orbiliales</taxon>
        <taxon>Orbiliaceae</taxon>
        <taxon>Dactylellina</taxon>
    </lineage>
</organism>
<sequence length="431" mass="46749">MKSSFMLLTAAASTVMGHGFVKEFIIGGQSYPGSDPFNEEYNDPARITQPFFSNKDSPIIYLNNDEVTCNRGAKPAKLVAKAPAGSKIVFKWSKWFDDHKGPIITYLADCGGDCTKAKGPDLNWFKVDEAGLINGVWATDILMKQDKTWTIQLPKKIKNGQYLMRHEMIALHLADKPNGAQFYPSCSNIEITGGTGEASPPTVKFPSAYQTNDPSILLSIKGINSYRIPGPACYTESDSVLSDKLNGSGAGSNPGNSQDQTYGNPYPSQPSQGSNNNNNYGNNPYQTKPSATTTPSYSNPKPTQSSSNNSGSQAGTRKVCDDAYVKCASAARDQKSSGSTTKDTASNGSYNYKDTSSSSSSGSYDSKDSSSSSQPSYKNYANYNSYGNYNKARRSPVQARAQAYADYSQEPCYKTWETCLNKLPTAARYSQ</sequence>
<comment type="catalytic activity">
    <reaction evidence="14">
        <text>[(1-&gt;4)-beta-D-glucosyl]n+m + reduced acceptor + O2 = 4-dehydro-beta-D-glucosyl-[(1-&gt;4)-beta-D-glucosyl]n-1 + [(1-&gt;4)-beta-D-glucosyl]m + acceptor + H2O.</text>
        <dbReference type="EC" id="1.14.99.56"/>
    </reaction>
</comment>
<keyword evidence="7" id="KW-0560">Oxidoreductase</keyword>
<evidence type="ECO:0000256" key="9">
    <source>
        <dbReference type="ARBA" id="ARBA00023033"/>
    </source>
</evidence>
<evidence type="ECO:0000259" key="17">
    <source>
        <dbReference type="Pfam" id="PF03443"/>
    </source>
</evidence>
<evidence type="ECO:0000256" key="1">
    <source>
        <dbReference type="ARBA" id="ARBA00001973"/>
    </source>
</evidence>
<keyword evidence="10" id="KW-1015">Disulfide bond</keyword>
<evidence type="ECO:0000256" key="10">
    <source>
        <dbReference type="ARBA" id="ARBA00023157"/>
    </source>
</evidence>
<evidence type="ECO:0000256" key="11">
    <source>
        <dbReference type="ARBA" id="ARBA00023277"/>
    </source>
</evidence>
<dbReference type="HOGENOM" id="CLU_031730_1_2_1"/>
<feature type="region of interest" description="Disordered" evidence="16">
    <location>
        <begin position="244"/>
        <end position="316"/>
    </location>
</feature>
<keyword evidence="19" id="KW-1185">Reference proteome</keyword>
<feature type="compositionally biased region" description="Polar residues" evidence="16">
    <location>
        <begin position="287"/>
        <end position="302"/>
    </location>
</feature>
<evidence type="ECO:0000256" key="6">
    <source>
        <dbReference type="ARBA" id="ARBA00023001"/>
    </source>
</evidence>
<dbReference type="GO" id="GO:0005576">
    <property type="term" value="C:extracellular region"/>
    <property type="evidence" value="ECO:0007669"/>
    <property type="project" value="UniProtKB-SubCell"/>
</dbReference>
<keyword evidence="11" id="KW-0119">Carbohydrate metabolism</keyword>
<dbReference type="AlphaFoldDB" id="S8BZ82"/>
<dbReference type="Proteomes" id="UP000015100">
    <property type="component" value="Unassembled WGS sequence"/>
</dbReference>
<dbReference type="GO" id="GO:0046872">
    <property type="term" value="F:metal ion binding"/>
    <property type="evidence" value="ECO:0007669"/>
    <property type="project" value="UniProtKB-KW"/>
</dbReference>
<reference evidence="19" key="2">
    <citation type="submission" date="2013-04" db="EMBL/GenBank/DDBJ databases">
        <title>Genomic mechanisms accounting for the adaptation to parasitism in nematode-trapping fungi.</title>
        <authorList>
            <person name="Ahren D.G."/>
        </authorList>
    </citation>
    <scope>NUCLEOTIDE SEQUENCE [LARGE SCALE GENOMIC DNA]</scope>
    <source>
        <strain evidence="19">CBS 200.50</strain>
    </source>
</reference>
<dbReference type="InterPro" id="IPR049892">
    <property type="entry name" value="AA9"/>
</dbReference>
<feature type="compositionally biased region" description="Low complexity" evidence="16">
    <location>
        <begin position="303"/>
        <end position="316"/>
    </location>
</feature>
<dbReference type="Pfam" id="PF03443">
    <property type="entry name" value="AA9"/>
    <property type="match status" value="1"/>
</dbReference>
<keyword evidence="4" id="KW-0479">Metal-binding</keyword>
<feature type="compositionally biased region" description="Low complexity" evidence="16">
    <location>
        <begin position="349"/>
        <end position="390"/>
    </location>
</feature>
<dbReference type="STRING" id="1284197.S8BZ82"/>
<comment type="caution">
    <text evidence="18">The sequence shown here is derived from an EMBL/GenBank/DDBJ whole genome shotgun (WGS) entry which is preliminary data.</text>
</comment>